<evidence type="ECO:0000256" key="1">
    <source>
        <dbReference type="SAM" id="MobiDB-lite"/>
    </source>
</evidence>
<name>A0ABX5R456_9GAMM</name>
<evidence type="ECO:0008006" key="6">
    <source>
        <dbReference type="Google" id="ProtNLM"/>
    </source>
</evidence>
<sequence length="497" mass="54074">MLKWIAGKLHNQVKGASAQGAEVLDHRSTGGWFSPQSAEILLGTSARQQALQQLWDNSPFSRPVWEAFWLEPVKQLAVRLQQLPASSTGPYAREGGMLDEALEVAVCAVRLSRGWMLPPGAAPEEQAEQGAAWCTAIFWSALLHDLGSLEQMAVFHEDGRRWYAGLEVPDAPWRVRFCEQTTNSTVRAAASAYRLLPYEGLRWAARWPALTDALLGYLSGDKPAGAILHAAVSEAREKCGLLSLRTSLQPSLKLVAENTEPLRGSAPQDFAEHPSIESAVSPIVSAVTDDNKTQLLGGEAVISVMPELVSAISQSGMSDEDAEPGEVSQHGGGTPGELLTLLDKMTGGGLVDEACPADGLPVAVPVQPAPAGPLTLGEHFWRWLIDAIEEGALSVNGQDSLLHAMAQYVFIQTPDCFYRYLAAQENMAGDKDETQKSFEALNKHYSRSGKGIYIYRKYESESREGRFTRMSGYMILASQLFKPGVVLADSRWLSPNK</sequence>
<organism evidence="4 5">
    <name type="scientific">Yersinia hibernica</name>
    <dbReference type="NCBI Taxonomy" id="2339259"/>
    <lineage>
        <taxon>Bacteria</taxon>
        <taxon>Pseudomonadati</taxon>
        <taxon>Pseudomonadota</taxon>
        <taxon>Gammaproteobacteria</taxon>
        <taxon>Enterobacterales</taxon>
        <taxon>Yersiniaceae</taxon>
        <taxon>Yersinia</taxon>
    </lineage>
</organism>
<evidence type="ECO:0000259" key="2">
    <source>
        <dbReference type="Pfam" id="PF07514"/>
    </source>
</evidence>
<dbReference type="EMBL" id="CP032487">
    <property type="protein sequence ID" value="QAX80257.1"/>
    <property type="molecule type" value="Genomic_DNA"/>
</dbReference>
<feature type="domain" description="Putative conjugal transfer nickase/helicase TraI C-terminal" evidence="3">
    <location>
        <begin position="376"/>
        <end position="483"/>
    </location>
</feature>
<dbReference type="InterPro" id="IPR022391">
    <property type="entry name" value="ICE_relaxase_PFGI-1"/>
</dbReference>
<gene>
    <name evidence="4" type="ORF">D5F51_17965</name>
</gene>
<dbReference type="SUPFAM" id="SSF46785">
    <property type="entry name" value="Winged helix' DNA-binding domain"/>
    <property type="match status" value="1"/>
</dbReference>
<dbReference type="Gene3D" id="2.40.10.200">
    <property type="entry name" value="STY4665 C-terminal domain-like"/>
    <property type="match status" value="1"/>
</dbReference>
<dbReference type="InterPro" id="IPR036388">
    <property type="entry name" value="WH-like_DNA-bd_sf"/>
</dbReference>
<dbReference type="Pfam" id="PF07515">
    <property type="entry name" value="TraI_2_C"/>
    <property type="match status" value="1"/>
</dbReference>
<dbReference type="NCBIfam" id="TIGR03760">
    <property type="entry name" value="ICE_TraI_Pfluor"/>
    <property type="match status" value="1"/>
</dbReference>
<evidence type="ECO:0000259" key="3">
    <source>
        <dbReference type="Pfam" id="PF07515"/>
    </source>
</evidence>
<protein>
    <recommendedName>
        <fullName evidence="6">Relaxase</fullName>
    </recommendedName>
</protein>
<reference evidence="5" key="1">
    <citation type="submission" date="2018-09" db="EMBL/GenBank/DDBJ databases">
        <title>Yersinia hibernicus sp. nov.</title>
        <authorList>
            <person name="Nguyen S.V."/>
            <person name="Mundanda D.M."/>
            <person name="Anes J."/>
            <person name="Fanning S."/>
        </authorList>
    </citation>
    <scope>NUCLEOTIDE SEQUENCE [LARGE SCALE GENOMIC DNA]</scope>
    <source>
        <strain evidence="5">CFS1934</strain>
    </source>
</reference>
<dbReference type="InterPro" id="IPR011119">
    <property type="entry name" value="Unchr_helicase_relaxase_TraI"/>
</dbReference>
<dbReference type="Gene3D" id="1.10.10.10">
    <property type="entry name" value="Winged helix-like DNA-binding domain superfamily/Winged helix DNA-binding domain"/>
    <property type="match status" value="1"/>
</dbReference>
<evidence type="ECO:0000313" key="5">
    <source>
        <dbReference type="Proteomes" id="UP000288804"/>
    </source>
</evidence>
<keyword evidence="5" id="KW-1185">Reference proteome</keyword>
<dbReference type="Pfam" id="PF07514">
    <property type="entry name" value="TraI_2"/>
    <property type="match status" value="1"/>
</dbReference>
<dbReference type="Gene3D" id="1.10.3210.40">
    <property type="match status" value="1"/>
</dbReference>
<feature type="domain" description="Uncharacterised" evidence="2">
    <location>
        <begin position="33"/>
        <end position="237"/>
    </location>
</feature>
<dbReference type="InterPro" id="IPR036390">
    <property type="entry name" value="WH_DNA-bd_sf"/>
</dbReference>
<feature type="region of interest" description="Disordered" evidence="1">
    <location>
        <begin position="314"/>
        <end position="333"/>
    </location>
</feature>
<dbReference type="RefSeq" id="WP_099462404.1">
    <property type="nucleotide sequence ID" value="NZ_CP032487.1"/>
</dbReference>
<evidence type="ECO:0000313" key="4">
    <source>
        <dbReference type="EMBL" id="QAX80257.1"/>
    </source>
</evidence>
<dbReference type="InterPro" id="IPR011093">
    <property type="entry name" value="TraI_2_C"/>
</dbReference>
<accession>A0ABX5R456</accession>
<dbReference type="Proteomes" id="UP000288804">
    <property type="component" value="Chromosome"/>
</dbReference>
<proteinExistence type="predicted"/>